<comment type="caution">
    <text evidence="1">The sequence shown here is derived from an EMBL/GenBank/DDBJ whole genome shotgun (WGS) entry which is preliminary data.</text>
</comment>
<dbReference type="AlphaFoldDB" id="A0A9D3YQR6"/>
<sequence>MWSKWTEICLGKCFVTTTVYKSHKLARKGTGEPPILLGPLFLHWDGKQETYFRFFAHLRGILDIEIKNIEILMRSDDEKALTNAID</sequence>
<proteinExistence type="predicted"/>
<gene>
    <name evidence="1" type="ORF">DPMN_077847</name>
</gene>
<name>A0A9D3YQR6_DREPO</name>
<dbReference type="EMBL" id="JAIWYP010000015">
    <property type="protein sequence ID" value="KAH3702821.1"/>
    <property type="molecule type" value="Genomic_DNA"/>
</dbReference>
<organism evidence="1 2">
    <name type="scientific">Dreissena polymorpha</name>
    <name type="common">Zebra mussel</name>
    <name type="synonym">Mytilus polymorpha</name>
    <dbReference type="NCBI Taxonomy" id="45954"/>
    <lineage>
        <taxon>Eukaryota</taxon>
        <taxon>Metazoa</taxon>
        <taxon>Spiralia</taxon>
        <taxon>Lophotrochozoa</taxon>
        <taxon>Mollusca</taxon>
        <taxon>Bivalvia</taxon>
        <taxon>Autobranchia</taxon>
        <taxon>Heteroconchia</taxon>
        <taxon>Euheterodonta</taxon>
        <taxon>Imparidentia</taxon>
        <taxon>Neoheterodontei</taxon>
        <taxon>Myida</taxon>
        <taxon>Dreissenoidea</taxon>
        <taxon>Dreissenidae</taxon>
        <taxon>Dreissena</taxon>
    </lineage>
</organism>
<evidence type="ECO:0000313" key="2">
    <source>
        <dbReference type="Proteomes" id="UP000828390"/>
    </source>
</evidence>
<keyword evidence="2" id="KW-1185">Reference proteome</keyword>
<dbReference type="Proteomes" id="UP000828390">
    <property type="component" value="Unassembled WGS sequence"/>
</dbReference>
<reference evidence="1" key="1">
    <citation type="journal article" date="2019" name="bioRxiv">
        <title>The Genome of the Zebra Mussel, Dreissena polymorpha: A Resource for Invasive Species Research.</title>
        <authorList>
            <person name="McCartney M.A."/>
            <person name="Auch B."/>
            <person name="Kono T."/>
            <person name="Mallez S."/>
            <person name="Zhang Y."/>
            <person name="Obille A."/>
            <person name="Becker A."/>
            <person name="Abrahante J.E."/>
            <person name="Garbe J."/>
            <person name="Badalamenti J.P."/>
            <person name="Herman A."/>
            <person name="Mangelson H."/>
            <person name="Liachko I."/>
            <person name="Sullivan S."/>
            <person name="Sone E.D."/>
            <person name="Koren S."/>
            <person name="Silverstein K.A.T."/>
            <person name="Beckman K.B."/>
            <person name="Gohl D.M."/>
        </authorList>
    </citation>
    <scope>NUCLEOTIDE SEQUENCE</scope>
    <source>
        <strain evidence="1">Duluth1</strain>
        <tissue evidence="1">Whole animal</tissue>
    </source>
</reference>
<protein>
    <submittedName>
        <fullName evidence="1">Uncharacterized protein</fullName>
    </submittedName>
</protein>
<accession>A0A9D3YQR6</accession>
<reference evidence="1" key="2">
    <citation type="submission" date="2020-11" db="EMBL/GenBank/DDBJ databases">
        <authorList>
            <person name="McCartney M.A."/>
            <person name="Auch B."/>
            <person name="Kono T."/>
            <person name="Mallez S."/>
            <person name="Becker A."/>
            <person name="Gohl D.M."/>
            <person name="Silverstein K.A.T."/>
            <person name="Koren S."/>
            <person name="Bechman K.B."/>
            <person name="Herman A."/>
            <person name="Abrahante J.E."/>
            <person name="Garbe J."/>
        </authorList>
    </citation>
    <scope>NUCLEOTIDE SEQUENCE</scope>
    <source>
        <strain evidence="1">Duluth1</strain>
        <tissue evidence="1">Whole animal</tissue>
    </source>
</reference>
<evidence type="ECO:0000313" key="1">
    <source>
        <dbReference type="EMBL" id="KAH3702821.1"/>
    </source>
</evidence>